<dbReference type="KEGG" id="nam:NAMH_1302"/>
<proteinExistence type="predicted"/>
<dbReference type="Proteomes" id="UP000000448">
    <property type="component" value="Chromosome"/>
</dbReference>
<evidence type="ECO:0000256" key="4">
    <source>
        <dbReference type="ARBA" id="ARBA00023014"/>
    </source>
</evidence>
<feature type="domain" description="4Fe-4S ferredoxin-type" evidence="6">
    <location>
        <begin position="226"/>
        <end position="255"/>
    </location>
</feature>
<organism evidence="7 8">
    <name type="scientific">Nautilia profundicola (strain ATCC BAA-1463 / DSM 18972 / AmH)</name>
    <dbReference type="NCBI Taxonomy" id="598659"/>
    <lineage>
        <taxon>Bacteria</taxon>
        <taxon>Pseudomonadati</taxon>
        <taxon>Campylobacterota</taxon>
        <taxon>Epsilonproteobacteria</taxon>
        <taxon>Nautiliales</taxon>
        <taxon>Nautiliaceae</taxon>
        <taxon>Nautilia</taxon>
    </lineage>
</organism>
<evidence type="ECO:0000256" key="5">
    <source>
        <dbReference type="SAM" id="Coils"/>
    </source>
</evidence>
<dbReference type="HOGENOM" id="CLU_035912_0_0_7"/>
<accession>B9L5Q7</accession>
<dbReference type="AlphaFoldDB" id="B9L5Q7"/>
<feature type="domain" description="4Fe-4S ferredoxin-type" evidence="6">
    <location>
        <begin position="413"/>
        <end position="442"/>
    </location>
</feature>
<keyword evidence="1" id="KW-0004">4Fe-4S</keyword>
<name>B9L5Q7_NAUPA</name>
<dbReference type="GO" id="GO:0051539">
    <property type="term" value="F:4 iron, 4 sulfur cluster binding"/>
    <property type="evidence" value="ECO:0007669"/>
    <property type="project" value="UniProtKB-KW"/>
</dbReference>
<keyword evidence="3" id="KW-0408">Iron</keyword>
<evidence type="ECO:0000313" key="7">
    <source>
        <dbReference type="EMBL" id="ACM93747.1"/>
    </source>
</evidence>
<keyword evidence="5" id="KW-0175">Coiled coil</keyword>
<dbReference type="SUPFAM" id="SSF54862">
    <property type="entry name" value="4Fe-4S ferredoxins"/>
    <property type="match status" value="1"/>
</dbReference>
<evidence type="ECO:0000256" key="1">
    <source>
        <dbReference type="ARBA" id="ARBA00022485"/>
    </source>
</evidence>
<dbReference type="eggNOG" id="COG1145">
    <property type="taxonomic scope" value="Bacteria"/>
</dbReference>
<dbReference type="Pfam" id="PF12838">
    <property type="entry name" value="Fer4_7"/>
    <property type="match status" value="1"/>
</dbReference>
<dbReference type="EMBL" id="CP001279">
    <property type="protein sequence ID" value="ACM93747.1"/>
    <property type="molecule type" value="Genomic_DNA"/>
</dbReference>
<keyword evidence="4" id="KW-0411">Iron-sulfur</keyword>
<evidence type="ECO:0000256" key="3">
    <source>
        <dbReference type="ARBA" id="ARBA00023004"/>
    </source>
</evidence>
<keyword evidence="2" id="KW-0479">Metal-binding</keyword>
<feature type="coiled-coil region" evidence="5">
    <location>
        <begin position="341"/>
        <end position="368"/>
    </location>
</feature>
<feature type="domain" description="4Fe-4S ferredoxin-type" evidence="6">
    <location>
        <begin position="207"/>
        <end position="225"/>
    </location>
</feature>
<dbReference type="GO" id="GO:0046872">
    <property type="term" value="F:metal ion binding"/>
    <property type="evidence" value="ECO:0007669"/>
    <property type="project" value="UniProtKB-KW"/>
</dbReference>
<evidence type="ECO:0000313" key="8">
    <source>
        <dbReference type="Proteomes" id="UP000000448"/>
    </source>
</evidence>
<evidence type="ECO:0000256" key="2">
    <source>
        <dbReference type="ARBA" id="ARBA00022723"/>
    </source>
</evidence>
<feature type="domain" description="4Fe-4S ferredoxin-type" evidence="6">
    <location>
        <begin position="444"/>
        <end position="473"/>
    </location>
</feature>
<dbReference type="PANTHER" id="PTHR43687">
    <property type="entry name" value="ADENYLYLSULFATE REDUCTASE, BETA SUBUNIT"/>
    <property type="match status" value="1"/>
</dbReference>
<dbReference type="OrthoDB" id="9808559at2"/>
<dbReference type="RefSeq" id="WP_015902799.1">
    <property type="nucleotide sequence ID" value="NC_012115.1"/>
</dbReference>
<reference evidence="7 8" key="1">
    <citation type="journal article" date="2009" name="PLoS Genet.">
        <title>Adaptations to submarine hydrothermal environments exemplified by the genome of Nautilia profundicola.</title>
        <authorList>
            <person name="Campbell B.J."/>
            <person name="Smith J.L."/>
            <person name="Hanson T.E."/>
            <person name="Klotz M.G."/>
            <person name="Stein L.Y."/>
            <person name="Lee C.K."/>
            <person name="Wu D."/>
            <person name="Robinson J.M."/>
            <person name="Khouri H.M."/>
            <person name="Eisen J.A."/>
            <person name="Cary S.C."/>
        </authorList>
    </citation>
    <scope>NUCLEOTIDE SEQUENCE [LARGE SCALE GENOMIC DNA]</scope>
    <source>
        <strain evidence="8">ATCC BAA-1463 / DSM 18972 / AmH</strain>
    </source>
</reference>
<gene>
    <name evidence="7" type="ordered locus">NAMH_1302</name>
</gene>
<protein>
    <submittedName>
        <fullName evidence="7">4Fe-4S ferredoxin, iron-sulfur binding</fullName>
    </submittedName>
</protein>
<evidence type="ECO:0000259" key="6">
    <source>
        <dbReference type="PROSITE" id="PS51379"/>
    </source>
</evidence>
<dbReference type="InterPro" id="IPR017900">
    <property type="entry name" value="4Fe4S_Fe_S_CS"/>
</dbReference>
<dbReference type="Pfam" id="PF13237">
    <property type="entry name" value="Fer4_10"/>
    <property type="match status" value="1"/>
</dbReference>
<dbReference type="Gene3D" id="3.30.70.20">
    <property type="match status" value="2"/>
</dbReference>
<dbReference type="InterPro" id="IPR017896">
    <property type="entry name" value="4Fe4S_Fe-S-bd"/>
</dbReference>
<sequence>MYDYVYYSKDLDFPLPENITHLREKTSKAIISNSREIECEIYAPEINFYINNSKDTVLNKINALEKLYEIRSIKFDNAKYNEYQKEIGNKVLIIGSKNQAEQINTENFEVYYALPEWIEDIKGTIGNLEFKINKNGENINLTVDQALWFNAPEIAYKQRGIIDPIDIGIEKTHEILNKRAGIYNYRNYITYDINLCQYNGRVLKETCGNCVDVCPTNAILKIDEEKKLLFSHIDCDGCGGCVSVCPSGALDFSAVPRETFYEIAKFFKGHIPLIIPENLIEVLDIELKEHVLPLAVEGAKFLDETHFLTLFQESASQIVFYTDRLSKGEKEAIRLINEISIRKYKKEAVLLAQNINELKKALEKAQIVPEASYTTNTHNLKKRENFAIRLSHIVENDDLGVIDLSENKYIHYGKIEIEEDKCTLCMGCVSVCNAGALTAHPEDNSLKFDAGVCTDCGYCEIACPEKCINVIYDSLELNPEYFGQKTMAKDEPFHCIMCGKPFAPKKSIEKIASILLPMFTDETKRKSIYCCEECKAKLVFNDYLERKLNAK</sequence>
<dbReference type="PROSITE" id="PS00198">
    <property type="entry name" value="4FE4S_FER_1"/>
    <property type="match status" value="2"/>
</dbReference>
<keyword evidence="8" id="KW-1185">Reference proteome</keyword>
<dbReference type="PANTHER" id="PTHR43687:SF4">
    <property type="entry name" value="BLR5484 PROTEIN"/>
    <property type="match status" value="1"/>
</dbReference>
<dbReference type="STRING" id="598659.NAMH_1302"/>
<dbReference type="InterPro" id="IPR050572">
    <property type="entry name" value="Fe-S_Ferredoxin"/>
</dbReference>
<dbReference type="PROSITE" id="PS51379">
    <property type="entry name" value="4FE4S_FER_2"/>
    <property type="match status" value="4"/>
</dbReference>